<name>A0A1Q8EMH4_9PSED</name>
<dbReference type="RefSeq" id="WP_075120866.1">
    <property type="nucleotide sequence ID" value="NZ_MSCT01000018.1"/>
</dbReference>
<evidence type="ECO:0000313" key="2">
    <source>
        <dbReference type="Proteomes" id="UP000185578"/>
    </source>
</evidence>
<dbReference type="EMBL" id="MSCT01000018">
    <property type="protein sequence ID" value="OLF52988.1"/>
    <property type="molecule type" value="Genomic_DNA"/>
</dbReference>
<evidence type="ECO:0000313" key="1">
    <source>
        <dbReference type="EMBL" id="OLF52988.1"/>
    </source>
</evidence>
<dbReference type="OrthoDB" id="6930297at2"/>
<gene>
    <name evidence="1" type="ORF">BTN82_19675</name>
</gene>
<dbReference type="SUPFAM" id="SSF52172">
    <property type="entry name" value="CheY-like"/>
    <property type="match status" value="1"/>
</dbReference>
<organism evidence="1 2">
    <name type="scientific">Pseudomonas chlororaphis</name>
    <dbReference type="NCBI Taxonomy" id="587753"/>
    <lineage>
        <taxon>Bacteria</taxon>
        <taxon>Pseudomonadati</taxon>
        <taxon>Pseudomonadota</taxon>
        <taxon>Gammaproteobacteria</taxon>
        <taxon>Pseudomonadales</taxon>
        <taxon>Pseudomonadaceae</taxon>
        <taxon>Pseudomonas</taxon>
    </lineage>
</organism>
<protein>
    <recommendedName>
        <fullName evidence="3">Chemotaxis protein CheY</fullName>
    </recommendedName>
</protein>
<proteinExistence type="predicted"/>
<accession>A0A1Q8EMH4</accession>
<dbReference type="Proteomes" id="UP000185578">
    <property type="component" value="Unassembled WGS sequence"/>
</dbReference>
<sequence>MPNKYLRILIADASPDQCDRIERLLNSLGYVRIASVSSFRELVNLTHYSCEPFENFDLLLLCGELAFAAGVDAGVFCLDNPQIRHAMIYGGHCEHALPALLGIETQQQVLWVRKATPQRLQRFMSHIDPPEPSG</sequence>
<comment type="caution">
    <text evidence="1">The sequence shown here is derived from an EMBL/GenBank/DDBJ whole genome shotgun (WGS) entry which is preliminary data.</text>
</comment>
<dbReference type="AlphaFoldDB" id="A0A1Q8EMH4"/>
<dbReference type="InterPro" id="IPR011006">
    <property type="entry name" value="CheY-like_superfamily"/>
</dbReference>
<evidence type="ECO:0008006" key="3">
    <source>
        <dbReference type="Google" id="ProtNLM"/>
    </source>
</evidence>
<reference evidence="1 2" key="1">
    <citation type="submission" date="2016-12" db="EMBL/GenBank/DDBJ databases">
        <authorList>
            <person name="Song W.-J."/>
            <person name="Kurnit D.M."/>
        </authorList>
    </citation>
    <scope>NUCLEOTIDE SEQUENCE [LARGE SCALE GENOMIC DNA]</scope>
    <source>
        <strain evidence="1 2">PCL1601</strain>
    </source>
</reference>